<dbReference type="Proteomes" id="UP000295537">
    <property type="component" value="Unassembled WGS sequence"/>
</dbReference>
<keyword evidence="2" id="KW-1185">Reference proteome</keyword>
<organism evidence="1 2">
    <name type="scientific">Nicoletella semolina</name>
    <dbReference type="NCBI Taxonomy" id="271160"/>
    <lineage>
        <taxon>Bacteria</taxon>
        <taxon>Pseudomonadati</taxon>
        <taxon>Pseudomonadota</taxon>
        <taxon>Gammaproteobacteria</taxon>
        <taxon>Pasteurellales</taxon>
        <taxon>Pasteurellaceae</taxon>
        <taxon>Nicoletella</taxon>
    </lineage>
</organism>
<evidence type="ECO:0000313" key="2">
    <source>
        <dbReference type="Proteomes" id="UP000295537"/>
    </source>
</evidence>
<dbReference type="AlphaFoldDB" id="A0A4R2N9E7"/>
<dbReference type="EMBL" id="SLXJ01000005">
    <property type="protein sequence ID" value="TCP17637.1"/>
    <property type="molecule type" value="Genomic_DNA"/>
</dbReference>
<protein>
    <submittedName>
        <fullName evidence="1">Uncharacterized protein</fullName>
    </submittedName>
</protein>
<comment type="caution">
    <text evidence="1">The sequence shown here is derived from an EMBL/GenBank/DDBJ whole genome shotgun (WGS) entry which is preliminary data.</text>
</comment>
<gene>
    <name evidence="1" type="ORF">EV693_105106</name>
</gene>
<evidence type="ECO:0000313" key="1">
    <source>
        <dbReference type="EMBL" id="TCP17637.1"/>
    </source>
</evidence>
<reference evidence="1 2" key="1">
    <citation type="submission" date="2019-03" db="EMBL/GenBank/DDBJ databases">
        <title>Genomic Encyclopedia of Type Strains, Phase IV (KMG-IV): sequencing the most valuable type-strain genomes for metagenomic binning, comparative biology and taxonomic classification.</title>
        <authorList>
            <person name="Goeker M."/>
        </authorList>
    </citation>
    <scope>NUCLEOTIDE SEQUENCE [LARGE SCALE GENOMIC DNA]</scope>
    <source>
        <strain evidence="1 2">DSM 16380</strain>
    </source>
</reference>
<accession>A0A4R2N9E7</accession>
<sequence length="76" mass="8991">MMKKLTNYFVIKKTNELVDKIYVRLFPSEVLPETVENGSLVFHKNGNVSLNYNDEQVRNNIKKHMKSLERITVEKH</sequence>
<name>A0A4R2N9E7_9PAST</name>
<proteinExistence type="predicted"/>